<gene>
    <name evidence="1" type="ORF">O6P43_035467</name>
</gene>
<keyword evidence="2" id="KW-1185">Reference proteome</keyword>
<dbReference type="Proteomes" id="UP001163823">
    <property type="component" value="Unassembled WGS sequence"/>
</dbReference>
<dbReference type="KEGG" id="qsa:O6P43_035467"/>
<evidence type="ECO:0000313" key="2">
    <source>
        <dbReference type="Proteomes" id="UP001163823"/>
    </source>
</evidence>
<reference evidence="1" key="1">
    <citation type="journal article" date="2023" name="Science">
        <title>Elucidation of the pathway for biosynthesis of saponin adjuvants from the soapbark tree.</title>
        <authorList>
            <person name="Reed J."/>
            <person name="Orme A."/>
            <person name="El-Demerdash A."/>
            <person name="Owen C."/>
            <person name="Martin L.B.B."/>
            <person name="Misra R.C."/>
            <person name="Kikuchi S."/>
            <person name="Rejzek M."/>
            <person name="Martin A.C."/>
            <person name="Harkess A."/>
            <person name="Leebens-Mack J."/>
            <person name="Louveau T."/>
            <person name="Stephenson M.J."/>
            <person name="Osbourn A."/>
        </authorList>
    </citation>
    <scope>NUCLEOTIDE SEQUENCE</scope>
    <source>
        <strain evidence="1">S10</strain>
    </source>
</reference>
<dbReference type="EMBL" id="JARAOO010000270">
    <property type="protein sequence ID" value="KAJ7941487.1"/>
    <property type="molecule type" value="Genomic_DNA"/>
</dbReference>
<evidence type="ECO:0000313" key="1">
    <source>
        <dbReference type="EMBL" id="KAJ7941487.1"/>
    </source>
</evidence>
<sequence length="84" mass="9176">MRLRTADNLATGVLWSVRDPWIAEGVLGGDLVVPTGWRTMGSVHGFYFLFAAISLKGLKGDSAIKLFARANLSSSPRDPEMREP</sequence>
<protein>
    <submittedName>
        <fullName evidence="1">Uncharacterized protein</fullName>
    </submittedName>
</protein>
<name>A0AAD7P490_QUISA</name>
<comment type="caution">
    <text evidence="1">The sequence shown here is derived from an EMBL/GenBank/DDBJ whole genome shotgun (WGS) entry which is preliminary data.</text>
</comment>
<accession>A0AAD7P490</accession>
<organism evidence="1 2">
    <name type="scientific">Quillaja saponaria</name>
    <name type="common">Soap bark tree</name>
    <dbReference type="NCBI Taxonomy" id="32244"/>
    <lineage>
        <taxon>Eukaryota</taxon>
        <taxon>Viridiplantae</taxon>
        <taxon>Streptophyta</taxon>
        <taxon>Embryophyta</taxon>
        <taxon>Tracheophyta</taxon>
        <taxon>Spermatophyta</taxon>
        <taxon>Magnoliopsida</taxon>
        <taxon>eudicotyledons</taxon>
        <taxon>Gunneridae</taxon>
        <taxon>Pentapetalae</taxon>
        <taxon>rosids</taxon>
        <taxon>fabids</taxon>
        <taxon>Fabales</taxon>
        <taxon>Quillajaceae</taxon>
        <taxon>Quillaja</taxon>
    </lineage>
</organism>
<proteinExistence type="predicted"/>
<dbReference type="AlphaFoldDB" id="A0AAD7P490"/>